<dbReference type="PANTHER" id="PTHR11362:SF82">
    <property type="entry name" value="PHOSPHATIDYLETHANOLAMINE-BINDING PROTEIN 4"/>
    <property type="match status" value="1"/>
</dbReference>
<dbReference type="Gene3D" id="3.90.280.10">
    <property type="entry name" value="PEBP-like"/>
    <property type="match status" value="1"/>
</dbReference>
<name>A0A9P0ABU5_BEMTA</name>
<evidence type="ECO:0000313" key="1">
    <source>
        <dbReference type="EMBL" id="CAH0387502.1"/>
    </source>
</evidence>
<proteinExistence type="predicted"/>
<evidence type="ECO:0000313" key="2">
    <source>
        <dbReference type="Proteomes" id="UP001152759"/>
    </source>
</evidence>
<accession>A0A9P0ABU5</accession>
<dbReference type="CDD" id="cd00866">
    <property type="entry name" value="PEBP_euk"/>
    <property type="match status" value="1"/>
</dbReference>
<dbReference type="InterPro" id="IPR008914">
    <property type="entry name" value="PEBP"/>
</dbReference>
<dbReference type="SUPFAM" id="SSF49777">
    <property type="entry name" value="PEBP-like"/>
    <property type="match status" value="1"/>
</dbReference>
<dbReference type="InterPro" id="IPR035810">
    <property type="entry name" value="PEBP_euk"/>
</dbReference>
<dbReference type="PANTHER" id="PTHR11362">
    <property type="entry name" value="PHOSPHATIDYLETHANOLAMINE-BINDING PROTEIN"/>
    <property type="match status" value="1"/>
</dbReference>
<gene>
    <name evidence="1" type="ORF">BEMITA_LOCUS6506</name>
</gene>
<dbReference type="Pfam" id="PF01161">
    <property type="entry name" value="PBP"/>
    <property type="match status" value="1"/>
</dbReference>
<reference evidence="1" key="1">
    <citation type="submission" date="2021-12" db="EMBL/GenBank/DDBJ databases">
        <authorList>
            <person name="King R."/>
        </authorList>
    </citation>
    <scope>NUCLEOTIDE SEQUENCE</scope>
</reference>
<dbReference type="EMBL" id="OU963864">
    <property type="protein sequence ID" value="CAH0387502.1"/>
    <property type="molecule type" value="Genomic_DNA"/>
</dbReference>
<dbReference type="InterPro" id="IPR036610">
    <property type="entry name" value="PEBP-like_sf"/>
</dbReference>
<protein>
    <recommendedName>
        <fullName evidence="3">Phosphatidylethanolamine-binding protein</fullName>
    </recommendedName>
</protein>
<dbReference type="Proteomes" id="UP001152759">
    <property type="component" value="Chromosome 3"/>
</dbReference>
<sequence>MCITKRRRFIWALFQNIESNVLFFSCSLFLTSVLSSKSPENCGEHPEKTPEEIKDILKHWKIIPDVIPKSAPGIVKVAYGEKIVNFGNNLTKTETWNPPTYVHWETEPECFYCLIMADPDFPDASFKSGQWQHWKVGNIPGTDLAKGQSMSDYIGVQAPQGTGMHRYVFVVYKQLNGLMKFDEFHLINFPTDDLRANFSTAEFAEQYNLGDPLAVNFFMSQWDDYPEFRGAIPEPNF</sequence>
<dbReference type="AlphaFoldDB" id="A0A9P0ABU5"/>
<organism evidence="1 2">
    <name type="scientific">Bemisia tabaci</name>
    <name type="common">Sweetpotato whitefly</name>
    <name type="synonym">Aleurodes tabaci</name>
    <dbReference type="NCBI Taxonomy" id="7038"/>
    <lineage>
        <taxon>Eukaryota</taxon>
        <taxon>Metazoa</taxon>
        <taxon>Ecdysozoa</taxon>
        <taxon>Arthropoda</taxon>
        <taxon>Hexapoda</taxon>
        <taxon>Insecta</taxon>
        <taxon>Pterygota</taxon>
        <taxon>Neoptera</taxon>
        <taxon>Paraneoptera</taxon>
        <taxon>Hemiptera</taxon>
        <taxon>Sternorrhyncha</taxon>
        <taxon>Aleyrodoidea</taxon>
        <taxon>Aleyrodidae</taxon>
        <taxon>Aleyrodinae</taxon>
        <taxon>Bemisia</taxon>
    </lineage>
</organism>
<evidence type="ECO:0008006" key="3">
    <source>
        <dbReference type="Google" id="ProtNLM"/>
    </source>
</evidence>
<keyword evidence="2" id="KW-1185">Reference proteome</keyword>